<evidence type="ECO:0000313" key="2">
    <source>
        <dbReference type="EMBL" id="OPA75653.1"/>
    </source>
</evidence>
<dbReference type="AlphaFoldDB" id="A0A1T2X7U2"/>
<feature type="transmembrane region" description="Helical" evidence="1">
    <location>
        <begin position="21"/>
        <end position="40"/>
    </location>
</feature>
<keyword evidence="3" id="KW-1185">Reference proteome</keyword>
<name>A0A1T2X7U2_9BACL</name>
<dbReference type="Proteomes" id="UP000190188">
    <property type="component" value="Unassembled WGS sequence"/>
</dbReference>
<reference evidence="2 3" key="1">
    <citation type="submission" date="2017-01" db="EMBL/GenBank/DDBJ databases">
        <title>Genome analysis of Paenibacillus selenitrireducens ES3-24.</title>
        <authorList>
            <person name="Xu D."/>
            <person name="Yao R."/>
            <person name="Zheng S."/>
        </authorList>
    </citation>
    <scope>NUCLEOTIDE SEQUENCE [LARGE SCALE GENOMIC DNA]</scope>
    <source>
        <strain evidence="2 3">ES3-24</strain>
    </source>
</reference>
<gene>
    <name evidence="2" type="ORF">BVG16_20160</name>
</gene>
<proteinExistence type="predicted"/>
<comment type="caution">
    <text evidence="2">The sequence shown here is derived from an EMBL/GenBank/DDBJ whole genome shotgun (WGS) entry which is preliminary data.</text>
</comment>
<protein>
    <submittedName>
        <fullName evidence="2">Uncharacterized protein</fullName>
    </submittedName>
</protein>
<keyword evidence="1" id="KW-0472">Membrane</keyword>
<keyword evidence="1" id="KW-1133">Transmembrane helix</keyword>
<accession>A0A1T2X7U2</accession>
<keyword evidence="1" id="KW-0812">Transmembrane</keyword>
<dbReference type="EMBL" id="MSZX01000008">
    <property type="protein sequence ID" value="OPA75653.1"/>
    <property type="molecule type" value="Genomic_DNA"/>
</dbReference>
<evidence type="ECO:0000313" key="3">
    <source>
        <dbReference type="Proteomes" id="UP000190188"/>
    </source>
</evidence>
<organism evidence="2 3">
    <name type="scientific">Paenibacillus selenitireducens</name>
    <dbReference type="NCBI Taxonomy" id="1324314"/>
    <lineage>
        <taxon>Bacteria</taxon>
        <taxon>Bacillati</taxon>
        <taxon>Bacillota</taxon>
        <taxon>Bacilli</taxon>
        <taxon>Bacillales</taxon>
        <taxon>Paenibacillaceae</taxon>
        <taxon>Paenibacillus</taxon>
    </lineage>
</organism>
<evidence type="ECO:0000256" key="1">
    <source>
        <dbReference type="SAM" id="Phobius"/>
    </source>
</evidence>
<sequence>MQFILIVGENVMNRKFRHYEHFVDILKLHLVISFLYLVRLTTILDWQMFSIYFKLFKLLLISVWSFHF</sequence>